<dbReference type="GO" id="GO:0005506">
    <property type="term" value="F:iron ion binding"/>
    <property type="evidence" value="ECO:0007669"/>
    <property type="project" value="InterPro"/>
</dbReference>
<dbReference type="EMBL" id="ON646334">
    <property type="protein sequence ID" value="UZE89850.1"/>
    <property type="molecule type" value="mRNA"/>
</dbReference>
<dbReference type="AlphaFoldDB" id="A0A9E8BW79"/>
<dbReference type="GO" id="GO:0004497">
    <property type="term" value="F:monooxygenase activity"/>
    <property type="evidence" value="ECO:0007669"/>
    <property type="project" value="UniProtKB-KW"/>
</dbReference>
<dbReference type="InterPro" id="IPR001128">
    <property type="entry name" value="Cyt_P450"/>
</dbReference>
<proteinExistence type="evidence at transcript level"/>
<keyword evidence="6 14" id="KW-0349">Heme</keyword>
<dbReference type="GO" id="GO:0020037">
    <property type="term" value="F:heme binding"/>
    <property type="evidence" value="ECO:0007669"/>
    <property type="project" value="InterPro"/>
</dbReference>
<evidence type="ECO:0000256" key="10">
    <source>
        <dbReference type="ARBA" id="ARBA00023002"/>
    </source>
</evidence>
<evidence type="ECO:0000313" key="17">
    <source>
        <dbReference type="EMBL" id="UZE89850.1"/>
    </source>
</evidence>
<feature type="binding site" description="axial binding residue" evidence="14">
    <location>
        <position position="459"/>
    </location>
    <ligand>
        <name>heme</name>
        <dbReference type="ChEBI" id="CHEBI:30413"/>
    </ligand>
    <ligandPart>
        <name>Fe</name>
        <dbReference type="ChEBI" id="CHEBI:18248"/>
    </ligandPart>
</feature>
<dbReference type="PANTHER" id="PTHR24291">
    <property type="entry name" value="CYTOCHROME P450 FAMILY 4"/>
    <property type="match status" value="1"/>
</dbReference>
<keyword evidence="10 15" id="KW-0560">Oxidoreductase</keyword>
<keyword evidence="11 14" id="KW-0408">Iron</keyword>
<dbReference type="GO" id="GO:0016705">
    <property type="term" value="F:oxidoreductase activity, acting on paired donors, with incorporation or reduction of molecular oxygen"/>
    <property type="evidence" value="ECO:0007669"/>
    <property type="project" value="InterPro"/>
</dbReference>
<evidence type="ECO:0000256" key="4">
    <source>
        <dbReference type="ARBA" id="ARBA00004406"/>
    </source>
</evidence>
<dbReference type="SUPFAM" id="SSF48264">
    <property type="entry name" value="Cytochrome P450"/>
    <property type="match status" value="1"/>
</dbReference>
<feature type="transmembrane region" description="Helical" evidence="16">
    <location>
        <begin position="6"/>
        <end position="30"/>
    </location>
</feature>
<dbReference type="Gene3D" id="1.10.630.10">
    <property type="entry name" value="Cytochrome P450"/>
    <property type="match status" value="1"/>
</dbReference>
<name>A0A9E8BW79_9NEOP</name>
<dbReference type="Pfam" id="PF00067">
    <property type="entry name" value="p450"/>
    <property type="match status" value="1"/>
</dbReference>
<dbReference type="InterPro" id="IPR017972">
    <property type="entry name" value="Cyt_P450_CS"/>
</dbReference>
<comment type="subcellular location">
    <subcellularLocation>
        <location evidence="4">Endoplasmic reticulum membrane</location>
        <topology evidence="4">Peripheral membrane protein</topology>
    </subcellularLocation>
    <subcellularLocation>
        <location evidence="3">Microsome membrane</location>
        <topology evidence="3">Peripheral membrane protein</topology>
    </subcellularLocation>
</comment>
<evidence type="ECO:0000256" key="9">
    <source>
        <dbReference type="ARBA" id="ARBA00022848"/>
    </source>
</evidence>
<evidence type="ECO:0000256" key="1">
    <source>
        <dbReference type="ARBA" id="ARBA00001971"/>
    </source>
</evidence>
<dbReference type="PRINTS" id="PR00385">
    <property type="entry name" value="P450"/>
</dbReference>
<evidence type="ECO:0000256" key="3">
    <source>
        <dbReference type="ARBA" id="ARBA00004174"/>
    </source>
</evidence>
<keyword evidence="7 14" id="KW-0479">Metal-binding</keyword>
<accession>A0A9E8BW79</accession>
<dbReference type="InterPro" id="IPR002401">
    <property type="entry name" value="Cyt_P450_E_grp-I"/>
</dbReference>
<evidence type="ECO:0000256" key="15">
    <source>
        <dbReference type="RuleBase" id="RU000461"/>
    </source>
</evidence>
<evidence type="ECO:0000256" key="7">
    <source>
        <dbReference type="ARBA" id="ARBA00022723"/>
    </source>
</evidence>
<dbReference type="PRINTS" id="PR00463">
    <property type="entry name" value="EP450I"/>
</dbReference>
<dbReference type="InterPro" id="IPR050196">
    <property type="entry name" value="Cytochrome_P450_Monoox"/>
</dbReference>
<protein>
    <submittedName>
        <fullName evidence="17">Cytochrome P450 CYP4416D2</fullName>
    </submittedName>
</protein>
<keyword evidence="13 16" id="KW-0472">Membrane</keyword>
<evidence type="ECO:0000256" key="8">
    <source>
        <dbReference type="ARBA" id="ARBA00022824"/>
    </source>
</evidence>
<reference evidence="17" key="2">
    <citation type="submission" date="2022-05" db="EMBL/GenBank/DDBJ databases">
        <authorList>
            <person name="Pathak J."/>
            <person name="Thiruvengadam V."/>
            <person name="Gracy G.R."/>
        </authorList>
    </citation>
    <scope>NUCLEOTIDE SEQUENCE</scope>
</reference>
<comment type="similarity">
    <text evidence="5 15">Belongs to the cytochrome P450 family.</text>
</comment>
<dbReference type="InterPro" id="IPR036396">
    <property type="entry name" value="Cyt_P450_sf"/>
</dbReference>
<dbReference type="GO" id="GO:0005789">
    <property type="term" value="C:endoplasmic reticulum membrane"/>
    <property type="evidence" value="ECO:0007669"/>
    <property type="project" value="UniProtKB-SubCell"/>
</dbReference>
<dbReference type="PROSITE" id="PS00086">
    <property type="entry name" value="CYTOCHROME_P450"/>
    <property type="match status" value="1"/>
</dbReference>
<evidence type="ECO:0000256" key="14">
    <source>
        <dbReference type="PIRSR" id="PIRSR602401-1"/>
    </source>
</evidence>
<keyword evidence="16" id="KW-0812">Transmembrane</keyword>
<organism evidence="17">
    <name type="scientific">Chrysoperla zastrowi sillemi</name>
    <dbReference type="NCBI Taxonomy" id="482137"/>
    <lineage>
        <taxon>Eukaryota</taxon>
        <taxon>Metazoa</taxon>
        <taxon>Ecdysozoa</taxon>
        <taxon>Arthropoda</taxon>
        <taxon>Hexapoda</taxon>
        <taxon>Insecta</taxon>
        <taxon>Pterygota</taxon>
        <taxon>Neoptera</taxon>
        <taxon>Endopterygota</taxon>
        <taxon>Neuroptera</taxon>
        <taxon>Hemerobiiformia</taxon>
        <taxon>Chrysopidae</taxon>
        <taxon>Chrysopinae</taxon>
        <taxon>Chrysoperla</taxon>
    </lineage>
</organism>
<evidence type="ECO:0000256" key="16">
    <source>
        <dbReference type="SAM" id="Phobius"/>
    </source>
</evidence>
<comment type="cofactor">
    <cofactor evidence="1 14">
        <name>heme</name>
        <dbReference type="ChEBI" id="CHEBI:30413"/>
    </cofactor>
</comment>
<reference evidence="17" key="1">
    <citation type="journal article" date="2022" name="Insects">
        <title>Comparative Transcriptome Analysis to Reveal Differentially Expressed cytochrome P450 in Response to Imidacloprid in the Aphid Lion, Chrysoperla zastrowi sillemi (Esben-Petersen).</title>
        <authorList>
            <person name="Pathak J."/>
            <person name="Ramasamy G.G."/>
            <person name="Agrawal A."/>
            <person name="Srivastava S."/>
            <person name="Basavaarya B.R."/>
            <person name="Muthugounder M."/>
            <person name="Muniyappa V.K."/>
            <person name="Maria P."/>
            <person name="Rai A."/>
            <person name="Venkatesan T."/>
        </authorList>
    </citation>
    <scope>NUCLEOTIDE SEQUENCE</scope>
</reference>
<sequence length="515" mass="60157">MFLSLIINFIFNHILVTLIVLIIILICVYFSNYFRICYYVSKINGPRAYPIIGNSTLFRGTLEEATKVFFQLSNEYAPITRFWIGPVPLVIVMDPKIIKEILYNQNALEKAWFMKLIMKCVLGNTILISEVPKWKRNRNIINQGFTLSILKSYFKIFEGNIDTLSDILDNELNNERFFDIYGILSKTTLEAVCASSMRLDMKFQQDQSNSSYFEAIHSSMHMMSARLMNPLKLPNIFYQFTQDYKKLMGYKNEVYAIARDAISTKRKEQITMDDTLIDFKSENNNEIKKPLLDYLIDFTKSNPDFTDEEMADEINLTIIAAYETTARTVSMVLLILALYKDMQNKVCEELFQMLGESNENKINFDDLSKLKYMEMVIKEALRLFPAIPLIARQLTEDVTMGNYTIPKGTNIGIPIFALHRNEAYWEEPLKFDPERFTFENIKKQNPYAFIPFSAGPRNCLGVRYAWIFMKLALSRLLSKYEFHTNIKDLSEIKFEFEISLKIINGYPIRITPRQR</sequence>
<keyword evidence="16" id="KW-1133">Transmembrane helix</keyword>
<keyword evidence="9" id="KW-0492">Microsome</keyword>
<keyword evidence="12 15" id="KW-0503">Monooxygenase</keyword>
<comment type="function">
    <text evidence="2">May be involved in the metabolism of insect hormones and in the breakdown of synthetic insecticides.</text>
</comment>
<keyword evidence="8" id="KW-0256">Endoplasmic reticulum</keyword>
<evidence type="ECO:0000256" key="12">
    <source>
        <dbReference type="ARBA" id="ARBA00023033"/>
    </source>
</evidence>
<evidence type="ECO:0000256" key="6">
    <source>
        <dbReference type="ARBA" id="ARBA00022617"/>
    </source>
</evidence>
<evidence type="ECO:0000256" key="13">
    <source>
        <dbReference type="ARBA" id="ARBA00023136"/>
    </source>
</evidence>
<evidence type="ECO:0000256" key="5">
    <source>
        <dbReference type="ARBA" id="ARBA00010617"/>
    </source>
</evidence>
<evidence type="ECO:0000256" key="11">
    <source>
        <dbReference type="ARBA" id="ARBA00023004"/>
    </source>
</evidence>
<dbReference type="FunFam" id="1.10.630.10:FF:000182">
    <property type="entry name" value="Cytochrome P450 3A4"/>
    <property type="match status" value="1"/>
</dbReference>
<dbReference type="PANTHER" id="PTHR24291:SF189">
    <property type="entry name" value="CYTOCHROME P450 4C3-RELATED"/>
    <property type="match status" value="1"/>
</dbReference>
<evidence type="ECO:0000256" key="2">
    <source>
        <dbReference type="ARBA" id="ARBA00003690"/>
    </source>
</evidence>